<dbReference type="InterPro" id="IPR023566">
    <property type="entry name" value="PPIase_Fpr3/Fpr4-like"/>
</dbReference>
<dbReference type="Gene3D" id="2.60.120.340">
    <property type="entry name" value="Nucleoplasmin core domain"/>
    <property type="match status" value="1"/>
</dbReference>
<dbReference type="eggNOG" id="KOG0552">
    <property type="taxonomic scope" value="Eukaryota"/>
</dbReference>
<dbReference type="EMBL" id="KE344239">
    <property type="protein sequence ID" value="EXB55475.1"/>
    <property type="molecule type" value="Genomic_DNA"/>
</dbReference>
<dbReference type="AlphaFoldDB" id="W9QW00"/>
<organism evidence="8 9">
    <name type="scientific">Morus notabilis</name>
    <dbReference type="NCBI Taxonomy" id="981085"/>
    <lineage>
        <taxon>Eukaryota</taxon>
        <taxon>Viridiplantae</taxon>
        <taxon>Streptophyta</taxon>
        <taxon>Embryophyta</taxon>
        <taxon>Tracheophyta</taxon>
        <taxon>Spermatophyta</taxon>
        <taxon>Magnoliopsida</taxon>
        <taxon>eudicotyledons</taxon>
        <taxon>Gunneridae</taxon>
        <taxon>Pentapetalae</taxon>
        <taxon>rosids</taxon>
        <taxon>fabids</taxon>
        <taxon>Rosales</taxon>
        <taxon>Moraceae</taxon>
        <taxon>Moreae</taxon>
        <taxon>Morus</taxon>
    </lineage>
</organism>
<dbReference type="Gene3D" id="3.10.50.40">
    <property type="match status" value="1"/>
</dbReference>
<evidence type="ECO:0000256" key="5">
    <source>
        <dbReference type="PROSITE-ProRule" id="PRU00277"/>
    </source>
</evidence>
<dbReference type="Pfam" id="PF00254">
    <property type="entry name" value="FKBP_C"/>
    <property type="match status" value="1"/>
</dbReference>
<proteinExistence type="predicted"/>
<dbReference type="SUPFAM" id="SSF54534">
    <property type="entry name" value="FKBP-like"/>
    <property type="match status" value="1"/>
</dbReference>
<feature type="compositionally biased region" description="Basic and acidic residues" evidence="6">
    <location>
        <begin position="407"/>
        <end position="426"/>
    </location>
</feature>
<dbReference type="PANTHER" id="PTHR43811:SF19">
    <property type="entry name" value="39 KDA FK506-BINDING NUCLEAR PROTEIN"/>
    <property type="match status" value="1"/>
</dbReference>
<dbReference type="InterPro" id="IPR046357">
    <property type="entry name" value="PPIase_dom_sf"/>
</dbReference>
<protein>
    <recommendedName>
        <fullName evidence="2 5">peptidylprolyl isomerase</fullName>
        <ecNumber evidence="2 5">5.2.1.8</ecNumber>
    </recommendedName>
</protein>
<evidence type="ECO:0000256" key="3">
    <source>
        <dbReference type="ARBA" id="ARBA00023110"/>
    </source>
</evidence>
<reference evidence="9" key="1">
    <citation type="submission" date="2013-01" db="EMBL/GenBank/DDBJ databases">
        <title>Draft Genome Sequence of a Mulberry Tree, Morus notabilis C.K. Schneid.</title>
        <authorList>
            <person name="He N."/>
            <person name="Zhao S."/>
        </authorList>
    </citation>
    <scope>NUCLEOTIDE SEQUENCE</scope>
</reference>
<keyword evidence="4 5" id="KW-0413">Isomerase</keyword>
<evidence type="ECO:0000256" key="2">
    <source>
        <dbReference type="ARBA" id="ARBA00013194"/>
    </source>
</evidence>
<keyword evidence="3 5" id="KW-0697">Rotamase</keyword>
<dbReference type="InterPro" id="IPR001179">
    <property type="entry name" value="PPIase_FKBP_dom"/>
</dbReference>
<dbReference type="Pfam" id="PF17800">
    <property type="entry name" value="NPL"/>
    <property type="match status" value="1"/>
</dbReference>
<dbReference type="FunFam" id="3.10.50.40:FF:000006">
    <property type="entry name" value="Peptidyl-prolyl cis-trans isomerase"/>
    <property type="match status" value="1"/>
</dbReference>
<evidence type="ECO:0000313" key="9">
    <source>
        <dbReference type="Proteomes" id="UP000030645"/>
    </source>
</evidence>
<feature type="domain" description="PPIase FKBP-type" evidence="7">
    <location>
        <begin position="454"/>
        <end position="542"/>
    </location>
</feature>
<dbReference type="InterPro" id="IPR041232">
    <property type="entry name" value="NPL"/>
</dbReference>
<dbReference type="Proteomes" id="UP000030645">
    <property type="component" value="Unassembled WGS sequence"/>
</dbReference>
<feature type="compositionally biased region" description="Basic and acidic residues" evidence="6">
    <location>
        <begin position="260"/>
        <end position="281"/>
    </location>
</feature>
<feature type="compositionally biased region" description="Acidic residues" evidence="6">
    <location>
        <begin position="141"/>
        <end position="152"/>
    </location>
</feature>
<feature type="region of interest" description="Disordered" evidence="6">
    <location>
        <begin position="139"/>
        <end position="429"/>
    </location>
</feature>
<evidence type="ECO:0000259" key="7">
    <source>
        <dbReference type="PROSITE" id="PS50059"/>
    </source>
</evidence>
<sequence length="542" mass="60256">MLFVQIPLSRAEPAKSHRFRKPDPGGRQSKPNLTGFAMIGIEVKPGKPYPYHSDNVPGRLHVTQATLGLGSSTERSIVQCSIGHKSPIFLCSLLPNKDESCPLNLEFDDDDLVAFSVIGPRSVYLSGYFEAIEGDGIRDDYESDSYEEDIAETESGSSDYGSDYGSGDEYDDEFDDDGDDDFVMFPPSPVRNSGVVIEEIVDDEKPTNGNGQSKRQKKKNQANSSEDKKNSQNQIVVRGETAIPVLESEDEDGFPISTNHESKSNFKNPEAEAKSTDDKKEKTKKKKAQDGDDGNNLKRKVESIDQEGHPEKEKKKKKKKQLKGQVRDENSDEEQPEELKSYNLNQASMKTDEHEEKLASEKILDGEMRQVPSETQPEEKKKKKKKNQKKNQDIKEGTTADQTVTAQEDKNRSTSDSEQKQTDAKSSKVRTFSNGLVIEELAMGKPDGERASPGKQVSVRYIGKLRKNGKIFDSNVGRAPFKFRLGVGQVIKGWDIGVNGMRVGDKRRLTIPPAMGYGSKGAGGKIPPNSWLIFDVELINVR</sequence>
<feature type="compositionally biased region" description="Basic and acidic residues" evidence="6">
    <location>
        <begin position="350"/>
        <end position="368"/>
    </location>
</feature>
<keyword evidence="9" id="KW-1185">Reference proteome</keyword>
<dbReference type="STRING" id="981085.W9QW00"/>
<feature type="compositionally biased region" description="Low complexity" evidence="6">
    <location>
        <begin position="154"/>
        <end position="165"/>
    </location>
</feature>
<evidence type="ECO:0000256" key="4">
    <source>
        <dbReference type="ARBA" id="ARBA00023235"/>
    </source>
</evidence>
<dbReference type="GO" id="GO:0005634">
    <property type="term" value="C:nucleus"/>
    <property type="evidence" value="ECO:0007669"/>
    <property type="project" value="UniProtKB-ARBA"/>
</dbReference>
<evidence type="ECO:0000313" key="8">
    <source>
        <dbReference type="EMBL" id="EXB55475.1"/>
    </source>
</evidence>
<dbReference type="EC" id="5.2.1.8" evidence="2 5"/>
<evidence type="ECO:0000256" key="6">
    <source>
        <dbReference type="SAM" id="MobiDB-lite"/>
    </source>
</evidence>
<accession>W9QW00</accession>
<gene>
    <name evidence="8" type="ORF">L484_001980</name>
</gene>
<evidence type="ECO:0000256" key="1">
    <source>
        <dbReference type="ARBA" id="ARBA00000971"/>
    </source>
</evidence>
<dbReference type="GO" id="GO:0003755">
    <property type="term" value="F:peptidyl-prolyl cis-trans isomerase activity"/>
    <property type="evidence" value="ECO:0007669"/>
    <property type="project" value="UniProtKB-KW"/>
</dbReference>
<comment type="catalytic activity">
    <reaction evidence="1 5">
        <text>[protein]-peptidylproline (omega=180) = [protein]-peptidylproline (omega=0)</text>
        <dbReference type="Rhea" id="RHEA:16237"/>
        <dbReference type="Rhea" id="RHEA-COMP:10747"/>
        <dbReference type="Rhea" id="RHEA-COMP:10748"/>
        <dbReference type="ChEBI" id="CHEBI:83833"/>
        <dbReference type="ChEBI" id="CHEBI:83834"/>
        <dbReference type="EC" id="5.2.1.8"/>
    </reaction>
</comment>
<name>W9QW00_9ROSA</name>
<dbReference type="PROSITE" id="PS50059">
    <property type="entry name" value="FKBP_PPIASE"/>
    <property type="match status" value="1"/>
</dbReference>
<dbReference type="PIRSF" id="PIRSF001473">
    <property type="entry name" value="FK506-bp_FPR3"/>
    <property type="match status" value="1"/>
</dbReference>
<dbReference type="PANTHER" id="PTHR43811">
    <property type="entry name" value="FKBP-TYPE PEPTIDYL-PROLYL CIS-TRANS ISOMERASE FKPA"/>
    <property type="match status" value="1"/>
</dbReference>
<feature type="compositionally biased region" description="Acidic residues" evidence="6">
    <location>
        <begin position="166"/>
        <end position="182"/>
    </location>
</feature>
<feature type="compositionally biased region" description="Basic and acidic residues" evidence="6">
    <location>
        <begin position="295"/>
        <end position="313"/>
    </location>
</feature>